<keyword evidence="4" id="KW-1185">Reference proteome</keyword>
<accession>A0A183CJY6</accession>
<feature type="signal peptide" evidence="3">
    <location>
        <begin position="1"/>
        <end position="23"/>
    </location>
</feature>
<reference evidence="5" key="3">
    <citation type="submission" date="2016-06" db="UniProtKB">
        <authorList>
            <consortium name="WormBaseParasite"/>
        </authorList>
    </citation>
    <scope>IDENTIFICATION</scope>
</reference>
<reference evidence="4" key="1">
    <citation type="submission" date="2013-12" db="EMBL/GenBank/DDBJ databases">
        <authorList>
            <person name="Aslett M."/>
        </authorList>
    </citation>
    <scope>NUCLEOTIDE SEQUENCE [LARGE SCALE GENOMIC DNA]</scope>
    <source>
        <strain evidence="4">Lindley</strain>
    </source>
</reference>
<evidence type="ECO:0000313" key="5">
    <source>
        <dbReference type="WBParaSite" id="GPLIN_001319200"/>
    </source>
</evidence>
<name>A0A183CJY6_GLOPA</name>
<keyword evidence="2" id="KW-0472">Membrane</keyword>
<keyword evidence="2" id="KW-0812">Transmembrane</keyword>
<feature type="region of interest" description="Disordered" evidence="1">
    <location>
        <begin position="208"/>
        <end position="233"/>
    </location>
</feature>
<keyword evidence="3" id="KW-0732">Signal</keyword>
<dbReference type="AlphaFoldDB" id="A0A183CJY6"/>
<evidence type="ECO:0000313" key="4">
    <source>
        <dbReference type="Proteomes" id="UP000050741"/>
    </source>
</evidence>
<sequence>MDLFFYFNLIIFLLLHITGPMFCGYPCQGGICRCHDTLSYYGTDFDPSFTDFCWLTSGCIEFTCSYENEQKTWTKVSKGCGHVDSACPRLKERCLTDGGKPAADCSYCTGYKCNDKISPEIVWCWNGTVNDDKQAFTELKCEDASCFSLLCVGAENSLLFQSKGCLTLLKLWEIEMPFDEFGQTACKALNGTISRKLCDGNWCNAAPGQKEPGQTEPGHTEPGHTEPDQNGVRNGPFAVPSLTLATIVVLLLMFG</sequence>
<organism evidence="4 5">
    <name type="scientific">Globodera pallida</name>
    <name type="common">Potato cyst nematode worm</name>
    <name type="synonym">Heterodera pallida</name>
    <dbReference type="NCBI Taxonomy" id="36090"/>
    <lineage>
        <taxon>Eukaryota</taxon>
        <taxon>Metazoa</taxon>
        <taxon>Ecdysozoa</taxon>
        <taxon>Nematoda</taxon>
        <taxon>Chromadorea</taxon>
        <taxon>Rhabditida</taxon>
        <taxon>Tylenchina</taxon>
        <taxon>Tylenchomorpha</taxon>
        <taxon>Tylenchoidea</taxon>
        <taxon>Heteroderidae</taxon>
        <taxon>Heteroderinae</taxon>
        <taxon>Globodera</taxon>
    </lineage>
</organism>
<evidence type="ECO:0000256" key="2">
    <source>
        <dbReference type="SAM" id="Phobius"/>
    </source>
</evidence>
<evidence type="ECO:0000256" key="3">
    <source>
        <dbReference type="SAM" id="SignalP"/>
    </source>
</evidence>
<evidence type="ECO:0000256" key="1">
    <source>
        <dbReference type="SAM" id="MobiDB-lite"/>
    </source>
</evidence>
<dbReference type="WBParaSite" id="GPLIN_001319200">
    <property type="protein sequence ID" value="GPLIN_001319200"/>
    <property type="gene ID" value="GPLIN_001319200"/>
</dbReference>
<protein>
    <submittedName>
        <fullName evidence="5">Urokinase plasminogen activator surface receptor-like</fullName>
    </submittedName>
</protein>
<feature type="transmembrane region" description="Helical" evidence="2">
    <location>
        <begin position="237"/>
        <end position="254"/>
    </location>
</feature>
<dbReference type="Proteomes" id="UP000050741">
    <property type="component" value="Unassembled WGS sequence"/>
</dbReference>
<keyword evidence="2" id="KW-1133">Transmembrane helix</keyword>
<proteinExistence type="predicted"/>
<feature type="chain" id="PRO_5008147709" evidence="3">
    <location>
        <begin position="24"/>
        <end position="255"/>
    </location>
</feature>
<reference evidence="4" key="2">
    <citation type="submission" date="2014-05" db="EMBL/GenBank/DDBJ databases">
        <title>The genome and life-stage specific transcriptomes of Globodera pallida elucidate key aspects of plant parasitism by a cyst nematode.</title>
        <authorList>
            <person name="Cotton J.A."/>
            <person name="Lilley C.J."/>
            <person name="Jones L.M."/>
            <person name="Kikuchi T."/>
            <person name="Reid A.J."/>
            <person name="Thorpe P."/>
            <person name="Tsai I.J."/>
            <person name="Beasley H."/>
            <person name="Blok V."/>
            <person name="Cock P.J.A."/>
            <person name="Van den Akker S.E."/>
            <person name="Holroyd N."/>
            <person name="Hunt M."/>
            <person name="Mantelin S."/>
            <person name="Naghra H."/>
            <person name="Pain A."/>
            <person name="Palomares-Rius J.E."/>
            <person name="Zarowiecki M."/>
            <person name="Berriman M."/>
            <person name="Jones J.T."/>
            <person name="Urwin P.E."/>
        </authorList>
    </citation>
    <scope>NUCLEOTIDE SEQUENCE [LARGE SCALE GENOMIC DNA]</scope>
    <source>
        <strain evidence="4">Lindley</strain>
    </source>
</reference>
<feature type="compositionally biased region" description="Basic and acidic residues" evidence="1">
    <location>
        <begin position="218"/>
        <end position="227"/>
    </location>
</feature>